<dbReference type="Gene3D" id="3.40.50.720">
    <property type="entry name" value="NAD(P)-binding Rossmann-like Domain"/>
    <property type="match status" value="1"/>
</dbReference>
<dbReference type="GO" id="GO:0016491">
    <property type="term" value="F:oxidoreductase activity"/>
    <property type="evidence" value="ECO:0007669"/>
    <property type="project" value="UniProtKB-KW"/>
</dbReference>
<dbReference type="PRINTS" id="PR00081">
    <property type="entry name" value="GDHRDH"/>
</dbReference>
<organism evidence="3 4">
    <name type="scientific">Elsinoe australis</name>
    <dbReference type="NCBI Taxonomy" id="40998"/>
    <lineage>
        <taxon>Eukaryota</taxon>
        <taxon>Fungi</taxon>
        <taxon>Dikarya</taxon>
        <taxon>Ascomycota</taxon>
        <taxon>Pezizomycotina</taxon>
        <taxon>Dothideomycetes</taxon>
        <taxon>Dothideomycetidae</taxon>
        <taxon>Myriangiales</taxon>
        <taxon>Elsinoaceae</taxon>
        <taxon>Elsinoe</taxon>
    </lineage>
</organism>
<protein>
    <recommendedName>
        <fullName evidence="5">NAD(P)-binding protein</fullName>
    </recommendedName>
</protein>
<evidence type="ECO:0000313" key="3">
    <source>
        <dbReference type="EMBL" id="TKX18329.1"/>
    </source>
</evidence>
<dbReference type="InterPro" id="IPR002347">
    <property type="entry name" value="SDR_fam"/>
</dbReference>
<dbReference type="GO" id="GO:0030497">
    <property type="term" value="P:fatty acid elongation"/>
    <property type="evidence" value="ECO:0007669"/>
    <property type="project" value="TreeGrafter"/>
</dbReference>
<evidence type="ECO:0008006" key="5">
    <source>
        <dbReference type="Google" id="ProtNLM"/>
    </source>
</evidence>
<dbReference type="InterPro" id="IPR036291">
    <property type="entry name" value="NAD(P)-bd_dom_sf"/>
</dbReference>
<evidence type="ECO:0000256" key="2">
    <source>
        <dbReference type="ARBA" id="ARBA00023002"/>
    </source>
</evidence>
<dbReference type="GO" id="GO:0005783">
    <property type="term" value="C:endoplasmic reticulum"/>
    <property type="evidence" value="ECO:0007669"/>
    <property type="project" value="TreeGrafter"/>
</dbReference>
<sequence length="346" mass="36914">MDTANALLTNLSTKLEKLYPKTTSASTTLTTPLTTIGLLTTTYLAYNATSFIYQYLRPSSLPKYHHGQPYTTWALITGASDGIGAGFAEALLSRGFNVVLHGRNPTKLAGVQQRLASQFPKAQILTVVADAGSSSADITSIVTAVSTLPLTVLINNVGGVPFGEPYDTLEDAEASTVDALINLNLRFPTQLTKALLPILQKNEPSLVVNIGSGAGEMGLPYLGVYCGSKAFNLRWNQAMKAEMMALGKKVEMLGILVGNVRSGGNKIGEGFFTCSSLTMANAALDRVGCGRSSVWGWWRHGLQFGLIGSIPEGMRLGAASGMMAERKRQHMEMQSKKVGTEDAMKG</sequence>
<gene>
    <name evidence="3" type="ORF">C1H76_9117</name>
</gene>
<name>A0A4U7AKV3_9PEZI</name>
<keyword evidence="2" id="KW-0560">Oxidoreductase</keyword>
<evidence type="ECO:0000313" key="4">
    <source>
        <dbReference type="Proteomes" id="UP000308133"/>
    </source>
</evidence>
<dbReference type="SUPFAM" id="SSF51735">
    <property type="entry name" value="NAD(P)-binding Rossmann-fold domains"/>
    <property type="match status" value="1"/>
</dbReference>
<reference evidence="3 4" key="1">
    <citation type="submission" date="2018-02" db="EMBL/GenBank/DDBJ databases">
        <title>Draft genome sequences of Elsinoe sp., causing black scab on jojoba.</title>
        <authorList>
            <person name="Stodart B."/>
            <person name="Jeffress S."/>
            <person name="Ash G."/>
            <person name="Arun Chinnappa K."/>
        </authorList>
    </citation>
    <scope>NUCLEOTIDE SEQUENCE [LARGE SCALE GENOMIC DNA]</scope>
    <source>
        <strain evidence="3 4">Hillstone_2</strain>
    </source>
</reference>
<dbReference type="AlphaFoldDB" id="A0A4U7AKV3"/>
<accession>A0A4U7AKV3</accession>
<dbReference type="Pfam" id="PF00106">
    <property type="entry name" value="adh_short"/>
    <property type="match status" value="1"/>
</dbReference>
<dbReference type="PIRSF" id="PIRSF000126">
    <property type="entry name" value="11-beta-HSD1"/>
    <property type="match status" value="1"/>
</dbReference>
<dbReference type="PANTHER" id="PTHR43086">
    <property type="entry name" value="VERY-LONG-CHAIN 3-OXOOACYL-COA REDUCTASE"/>
    <property type="match status" value="1"/>
</dbReference>
<dbReference type="Proteomes" id="UP000308133">
    <property type="component" value="Unassembled WGS sequence"/>
</dbReference>
<comment type="caution">
    <text evidence="3">The sequence shown here is derived from an EMBL/GenBank/DDBJ whole genome shotgun (WGS) entry which is preliminary data.</text>
</comment>
<dbReference type="EMBL" id="PTQR01000128">
    <property type="protein sequence ID" value="TKX18329.1"/>
    <property type="molecule type" value="Genomic_DNA"/>
</dbReference>
<keyword evidence="1" id="KW-0521">NADP</keyword>
<evidence type="ECO:0000256" key="1">
    <source>
        <dbReference type="ARBA" id="ARBA00022857"/>
    </source>
</evidence>
<dbReference type="PANTHER" id="PTHR43086:SF2">
    <property type="entry name" value="HYDROXYSTEROID DEHYDROGENASE-LIKE PROTEIN 1"/>
    <property type="match status" value="1"/>
</dbReference>
<proteinExistence type="predicted"/>